<accession>A0A4R1LVG3</accession>
<reference evidence="1 2" key="1">
    <citation type="submission" date="2019-03" db="EMBL/GenBank/DDBJ databases">
        <title>Genomic Encyclopedia of Archaeal and Bacterial Type Strains, Phase II (KMG-II): from individual species to whole genera.</title>
        <authorList>
            <person name="Goeker M."/>
        </authorList>
    </citation>
    <scope>NUCLEOTIDE SEQUENCE [LARGE SCALE GENOMIC DNA]</scope>
    <source>
        <strain evidence="1 2">DSM 22554</strain>
    </source>
</reference>
<keyword evidence="2" id="KW-1185">Reference proteome</keyword>
<comment type="caution">
    <text evidence="1">The sequence shown here is derived from an EMBL/GenBank/DDBJ whole genome shotgun (WGS) entry which is preliminary data.</text>
</comment>
<sequence length="36" mass="4221">MSLYKNAIERIAKIRHVSRNLLFVFSKLITFVKGNL</sequence>
<proteinExistence type="predicted"/>
<evidence type="ECO:0000313" key="2">
    <source>
        <dbReference type="Proteomes" id="UP000294616"/>
    </source>
</evidence>
<dbReference type="AlphaFoldDB" id="A0A4R1LVG3"/>
<dbReference type="Proteomes" id="UP000294616">
    <property type="component" value="Unassembled WGS sequence"/>
</dbReference>
<protein>
    <submittedName>
        <fullName evidence="1">Uncharacterized protein</fullName>
    </submittedName>
</protein>
<organism evidence="1 2">
    <name type="scientific">Albibacterium bauzanense</name>
    <dbReference type="NCBI Taxonomy" id="653929"/>
    <lineage>
        <taxon>Bacteria</taxon>
        <taxon>Pseudomonadati</taxon>
        <taxon>Bacteroidota</taxon>
        <taxon>Sphingobacteriia</taxon>
        <taxon>Sphingobacteriales</taxon>
        <taxon>Sphingobacteriaceae</taxon>
        <taxon>Albibacterium</taxon>
    </lineage>
</organism>
<name>A0A4R1LVG3_9SPHI</name>
<dbReference type="EMBL" id="SMGO01000002">
    <property type="protein sequence ID" value="TCK83378.1"/>
    <property type="molecule type" value="Genomic_DNA"/>
</dbReference>
<evidence type="ECO:0000313" key="1">
    <source>
        <dbReference type="EMBL" id="TCK83378.1"/>
    </source>
</evidence>
<gene>
    <name evidence="1" type="ORF">C8N28_1979</name>
</gene>